<keyword evidence="3" id="KW-0808">Transferase</keyword>
<evidence type="ECO:0000259" key="8">
    <source>
        <dbReference type="Pfam" id="PF04577"/>
    </source>
</evidence>
<dbReference type="GO" id="GO:0016020">
    <property type="term" value="C:membrane"/>
    <property type="evidence" value="ECO:0007669"/>
    <property type="project" value="UniProtKB-SubCell"/>
</dbReference>
<feature type="domain" description="Glycosyltransferase 61 catalytic" evidence="8">
    <location>
        <begin position="260"/>
        <end position="355"/>
    </location>
</feature>
<dbReference type="PANTHER" id="PTHR20961">
    <property type="entry name" value="GLYCOSYLTRANSFERASE"/>
    <property type="match status" value="1"/>
</dbReference>
<keyword evidence="5" id="KW-1133">Transmembrane helix</keyword>
<comment type="caution">
    <text evidence="9">The sequence shown here is derived from an EMBL/GenBank/DDBJ whole genome shotgun (WGS) entry which is preliminary data.</text>
</comment>
<evidence type="ECO:0000313" key="10">
    <source>
        <dbReference type="Proteomes" id="UP001153069"/>
    </source>
</evidence>
<dbReference type="Pfam" id="PF04577">
    <property type="entry name" value="Glyco_transf_61"/>
    <property type="match status" value="1"/>
</dbReference>
<reference evidence="9" key="1">
    <citation type="submission" date="2020-06" db="EMBL/GenBank/DDBJ databases">
        <authorList>
            <consortium name="Plant Systems Biology data submission"/>
        </authorList>
    </citation>
    <scope>NUCLEOTIDE SEQUENCE</scope>
    <source>
        <strain evidence="9">D6</strain>
    </source>
</reference>
<evidence type="ECO:0000256" key="4">
    <source>
        <dbReference type="ARBA" id="ARBA00022692"/>
    </source>
</evidence>
<keyword evidence="10" id="KW-1185">Reference proteome</keyword>
<accession>A0A9N8I166</accession>
<organism evidence="9 10">
    <name type="scientific">Seminavis robusta</name>
    <dbReference type="NCBI Taxonomy" id="568900"/>
    <lineage>
        <taxon>Eukaryota</taxon>
        <taxon>Sar</taxon>
        <taxon>Stramenopiles</taxon>
        <taxon>Ochrophyta</taxon>
        <taxon>Bacillariophyta</taxon>
        <taxon>Bacillariophyceae</taxon>
        <taxon>Bacillariophycidae</taxon>
        <taxon>Naviculales</taxon>
        <taxon>Naviculaceae</taxon>
        <taxon>Seminavis</taxon>
    </lineage>
</organism>
<gene>
    <name evidence="9" type="ORF">SEMRO_3189_G344910.1</name>
</gene>
<keyword evidence="2" id="KW-0328">Glycosyltransferase</keyword>
<evidence type="ECO:0000256" key="1">
    <source>
        <dbReference type="ARBA" id="ARBA00004167"/>
    </source>
</evidence>
<keyword evidence="6" id="KW-0472">Membrane</keyword>
<keyword evidence="4" id="KW-0812">Transmembrane</keyword>
<dbReference type="Proteomes" id="UP001153069">
    <property type="component" value="Unassembled WGS sequence"/>
</dbReference>
<evidence type="ECO:0000256" key="2">
    <source>
        <dbReference type="ARBA" id="ARBA00022676"/>
    </source>
</evidence>
<dbReference type="GO" id="GO:0016757">
    <property type="term" value="F:glycosyltransferase activity"/>
    <property type="evidence" value="ECO:0007669"/>
    <property type="project" value="UniProtKB-KW"/>
</dbReference>
<name>A0A9N8I166_9STRA</name>
<sequence>MLQFALGSSSHRRDTSVVADYIPKDRVVSIFPSNHPHAQQHTMERDERNRQLLFEERAQALARAHAHDLEDGLLQEGIYPRASSLPDLFRGPAAPYLQKRHNNNTTHNSTGEFQLVFPAANQSHAICKWVISPFGKHFPHASQELIRCVSWWQANPHQAPVLYIEDREPVSHRPAFVKTLIRVFQKAFGVQVVHTLRGFSAIGSDKYVFCDINMRKDPKQPNDVTRLSFEVYKPEDAAILRNETLKLLPENYDNAKQPNPNPEAQKAGCPADSTSRLPVIGFLNREGSRHVENHNEIVQALNTTSSWQNREQPLVHYRSSFDGLNFWGQVDFMSKVDILIGPHGAQFTGLPFLPACGGLMELFPMGYYTPKYFGTLAMATGHYHMSLYTGNTNMTEEVAHYMATYEGRSKARGFHITANAGLVLEGVLQLVERWQTCCERKLQGGSAESLF</sequence>
<evidence type="ECO:0000256" key="5">
    <source>
        <dbReference type="ARBA" id="ARBA00022989"/>
    </source>
</evidence>
<comment type="subcellular location">
    <subcellularLocation>
        <location evidence="1">Membrane</location>
        <topology evidence="1">Single-pass membrane protein</topology>
    </subcellularLocation>
</comment>
<dbReference type="AlphaFoldDB" id="A0A9N8I166"/>
<evidence type="ECO:0000256" key="3">
    <source>
        <dbReference type="ARBA" id="ARBA00022679"/>
    </source>
</evidence>
<evidence type="ECO:0000313" key="9">
    <source>
        <dbReference type="EMBL" id="CAB9531013.1"/>
    </source>
</evidence>
<dbReference type="OrthoDB" id="48748at2759"/>
<dbReference type="PANTHER" id="PTHR20961:SF38">
    <property type="entry name" value="PROTEIN O-LINKED-MANNOSE BETA-1,4-N-ACETYLGLUCOSAMINYLTRANSFERASE 2"/>
    <property type="match status" value="1"/>
</dbReference>
<evidence type="ECO:0000256" key="7">
    <source>
        <dbReference type="ARBA" id="ARBA00023180"/>
    </source>
</evidence>
<dbReference type="EMBL" id="CAICTM010003187">
    <property type="protein sequence ID" value="CAB9531013.1"/>
    <property type="molecule type" value="Genomic_DNA"/>
</dbReference>
<evidence type="ECO:0000256" key="6">
    <source>
        <dbReference type="ARBA" id="ARBA00023136"/>
    </source>
</evidence>
<proteinExistence type="predicted"/>
<protein>
    <recommendedName>
        <fullName evidence="8">Glycosyltransferase 61 catalytic domain-containing protein</fullName>
    </recommendedName>
</protein>
<keyword evidence="7" id="KW-0325">Glycoprotein</keyword>
<dbReference type="InterPro" id="IPR007657">
    <property type="entry name" value="Glycosyltransferase_61"/>
</dbReference>
<dbReference type="InterPro" id="IPR049625">
    <property type="entry name" value="Glyco_transf_61_cat"/>
</dbReference>